<feature type="transmembrane region" description="Helical" evidence="1">
    <location>
        <begin position="16"/>
        <end position="36"/>
    </location>
</feature>
<reference evidence="2 3" key="1">
    <citation type="submission" date="2020-06" db="EMBL/GenBank/DDBJ databases">
        <title>Interaction of electrochemicaly active bacteria, Geobacter bremensis R4 on different carbon anode.</title>
        <authorList>
            <person name="Meng L."/>
            <person name="Yoshida N."/>
        </authorList>
    </citation>
    <scope>NUCLEOTIDE SEQUENCE [LARGE SCALE GENOMIC DNA]</scope>
    <source>
        <strain evidence="2 3">R4</strain>
    </source>
</reference>
<dbReference type="Proteomes" id="UP000515472">
    <property type="component" value="Chromosome"/>
</dbReference>
<name>A0A6S6LVM2_9BACT</name>
<dbReference type="AlphaFoldDB" id="A0A6S6LVM2"/>
<evidence type="ECO:0000313" key="3">
    <source>
        <dbReference type="Proteomes" id="UP000515472"/>
    </source>
</evidence>
<evidence type="ECO:0000256" key="1">
    <source>
        <dbReference type="SAM" id="Phobius"/>
    </source>
</evidence>
<keyword evidence="3" id="KW-1185">Reference proteome</keyword>
<evidence type="ECO:0000313" key="2">
    <source>
        <dbReference type="EMBL" id="BCG45348.1"/>
    </source>
</evidence>
<gene>
    <name evidence="2" type="ORF">GEOBRER4_n0102</name>
</gene>
<accession>A0A6S6LVM2</accession>
<feature type="transmembrane region" description="Helical" evidence="1">
    <location>
        <begin position="48"/>
        <end position="67"/>
    </location>
</feature>
<protein>
    <submittedName>
        <fullName evidence="2">Uncharacterized protein</fullName>
    </submittedName>
</protein>
<sequence length="159" mass="18159">MPPIMDLPKIKKTIRIFAVAQGALIALLIFMAVLFQQRLQLLGRGEQFMSGVVAAFVIELLLFYPIFRFAGKEAERDFSLIGRTLNQEELKSFTKQKRWADVIKMAVFGFYFIFILALKPTTPTLVLSVIYYSFVLTIITYLQCYNFAARKRSKGLGNA</sequence>
<keyword evidence="1" id="KW-0812">Transmembrane</keyword>
<feature type="transmembrane region" description="Helical" evidence="1">
    <location>
        <begin position="124"/>
        <end position="144"/>
    </location>
</feature>
<proteinExistence type="predicted"/>
<dbReference type="RefSeq" id="WP_085814382.1">
    <property type="nucleotide sequence ID" value="NZ_AP023213.1"/>
</dbReference>
<keyword evidence="1" id="KW-1133">Transmembrane helix</keyword>
<dbReference type="EMBL" id="AP023213">
    <property type="protein sequence ID" value="BCG45348.1"/>
    <property type="molecule type" value="Genomic_DNA"/>
</dbReference>
<organism evidence="2 3">
    <name type="scientific">Citrifermentans bremense</name>
    <dbReference type="NCBI Taxonomy" id="60035"/>
    <lineage>
        <taxon>Bacteria</taxon>
        <taxon>Pseudomonadati</taxon>
        <taxon>Thermodesulfobacteriota</taxon>
        <taxon>Desulfuromonadia</taxon>
        <taxon>Geobacterales</taxon>
        <taxon>Geobacteraceae</taxon>
        <taxon>Citrifermentans</taxon>
    </lineage>
</organism>
<dbReference type="KEGG" id="gbn:GEOBRER4_00980"/>
<keyword evidence="1" id="KW-0472">Membrane</keyword>
<feature type="transmembrane region" description="Helical" evidence="1">
    <location>
        <begin position="99"/>
        <end position="118"/>
    </location>
</feature>